<accession>A0ABN3HRS4</accession>
<evidence type="ECO:0000313" key="1">
    <source>
        <dbReference type="EMBL" id="GAA2385587.1"/>
    </source>
</evidence>
<evidence type="ECO:0000313" key="2">
    <source>
        <dbReference type="Proteomes" id="UP001501444"/>
    </source>
</evidence>
<dbReference type="RefSeq" id="WP_344619363.1">
    <property type="nucleotide sequence ID" value="NZ_BAAARV010000098.1"/>
</dbReference>
<name>A0ABN3HRS4_9ACTN</name>
<proteinExistence type="predicted"/>
<dbReference type="Proteomes" id="UP001501444">
    <property type="component" value="Unassembled WGS sequence"/>
</dbReference>
<protein>
    <submittedName>
        <fullName evidence="1">Uncharacterized protein</fullName>
    </submittedName>
</protein>
<dbReference type="EMBL" id="BAAARV010000098">
    <property type="protein sequence ID" value="GAA2385587.1"/>
    <property type="molecule type" value="Genomic_DNA"/>
</dbReference>
<sequence length="517" mass="56860">MTGPEEPDPQLLIAEIARFESLDELDAGQFRAYAEAETALENLLLGHSAALTANCEHHEAVGLLDQVLELNRTLRRIAERERLRINDDDCEESQDLQQWRDLADGLILIVEGARLINLAEARRLASDLDGAAQLMRESLEYYGALADSELPQAGVGELRRRIGLAHLTLYAAIAENRIGNYRGAHDALDEVQVVYEELLADAQELEEVEEPFRTIVAEVVRELTSALVDVTTLGAVNEMLQAAQDGRFLEVIDNGRAAVQSFETSILAARAAGPNRNMVALRQMELEYVRGWVHLAGAETAMDRADWDEALSGIRTAREHWATMSRLGLRNLHVGVLAQRPDSTSHDFLLRGALRRLERDRRYRAEIDDLRESLHRSQLSNIQVIASANAAAETRRETTMGDTNHFGGPVNVAGALGSHNRVGPVHQVQHQPQAAGTDLRLLARQLEDLTEVLGAGPRSPRELESVELVRQATTAAKRGDEAGVRGFLAGAGRWILDVAEKIGLDVAVAVMRQSLGA</sequence>
<comment type="caution">
    <text evidence="1">The sequence shown here is derived from an EMBL/GenBank/DDBJ whole genome shotgun (WGS) entry which is preliminary data.</text>
</comment>
<reference evidence="1 2" key="1">
    <citation type="journal article" date="2019" name="Int. J. Syst. Evol. Microbiol.">
        <title>The Global Catalogue of Microorganisms (GCM) 10K type strain sequencing project: providing services to taxonomists for standard genome sequencing and annotation.</title>
        <authorList>
            <consortium name="The Broad Institute Genomics Platform"/>
            <consortium name="The Broad Institute Genome Sequencing Center for Infectious Disease"/>
            <person name="Wu L."/>
            <person name="Ma J."/>
        </authorList>
    </citation>
    <scope>NUCLEOTIDE SEQUENCE [LARGE SCALE GENOMIC DNA]</scope>
    <source>
        <strain evidence="1 2">JCM 3272</strain>
    </source>
</reference>
<keyword evidence="2" id="KW-1185">Reference proteome</keyword>
<organism evidence="1 2">
    <name type="scientific">Dactylosporangium salmoneum</name>
    <dbReference type="NCBI Taxonomy" id="53361"/>
    <lineage>
        <taxon>Bacteria</taxon>
        <taxon>Bacillati</taxon>
        <taxon>Actinomycetota</taxon>
        <taxon>Actinomycetes</taxon>
        <taxon>Micromonosporales</taxon>
        <taxon>Micromonosporaceae</taxon>
        <taxon>Dactylosporangium</taxon>
    </lineage>
</organism>
<gene>
    <name evidence="1" type="ORF">GCM10010170_095520</name>
</gene>